<comment type="function">
    <text evidence="7">This protein binds to a specific region on the 26S rRNA.</text>
</comment>
<dbReference type="GO" id="GO:0005840">
    <property type="term" value="C:ribosome"/>
    <property type="evidence" value="ECO:0007669"/>
    <property type="project" value="UniProtKB-KW"/>
</dbReference>
<keyword evidence="4 9" id="KW-0689">Ribosomal protein</keyword>
<proteinExistence type="inferred from homology"/>
<evidence type="ECO:0000256" key="2">
    <source>
        <dbReference type="ARBA" id="ARBA00022730"/>
    </source>
</evidence>
<dbReference type="AlphaFoldDB" id="A0AAE9WF35"/>
<dbReference type="InterPro" id="IPR013025">
    <property type="entry name" value="Ribosomal_uL23-like"/>
</dbReference>
<dbReference type="PANTHER" id="PTHR11620">
    <property type="entry name" value="60S RIBOSOMAL PROTEIN L23A"/>
    <property type="match status" value="1"/>
</dbReference>
<dbReference type="KEGG" id="som:SOMG_05043"/>
<dbReference type="EMBL" id="CP115613">
    <property type="protein sequence ID" value="WBW74710.1"/>
    <property type="molecule type" value="Genomic_DNA"/>
</dbReference>
<keyword evidence="2" id="KW-0699">rRNA-binding</keyword>
<reference evidence="11 12" key="1">
    <citation type="journal article" date="2023" name="G3 (Bethesda)">
        <title>A high-quality reference genome for the fission yeast Schizosaccharomyces osmophilus.</title>
        <authorList>
            <person name="Jia G.S."/>
            <person name="Zhang W.C."/>
            <person name="Liang Y."/>
            <person name="Liu X.H."/>
            <person name="Rhind N."/>
            <person name="Pidoux A."/>
            <person name="Brysch-Herzberg M."/>
            <person name="Du L.L."/>
        </authorList>
    </citation>
    <scope>NUCLEOTIDE SEQUENCE [LARGE SCALE GENOMIC DNA]</scope>
    <source>
        <strain evidence="11 12">CBS 15793</strain>
    </source>
</reference>
<comment type="function">
    <text evidence="6">Component of the ribosome, a large ribonucleoprotein complex responsible for the synthesis of proteins in the cell. The small ribosomal subunit (SSU) binds messenger RNAs (mRNAs) and translates the encoded message by selecting cognate aminoacyl-transfer RNA (tRNA) molecules. The large subunit (LSU) contains the ribosomal catalytic site termed the peptidyl transferase center (PTC), which catalyzes the formation of peptide bonds, thereby polymerizing the amino acids delivered by tRNAs into a polypeptide chain. The nascent polypeptides leave the ribosome through a tunnel in the LSU and interact with protein factors that function in enzymatic processing, targeting, and the membrane insertion of nascent chains at the exit of the ribosomal tunnel. uL23 is a major component of the universal docking site for these factors at the polypeptide exit tunnel.</text>
</comment>
<feature type="domain" description="Large ribosomal subunit protein uL23 N-terminal" evidence="10">
    <location>
        <begin position="3"/>
        <end position="52"/>
    </location>
</feature>
<evidence type="ECO:0000256" key="1">
    <source>
        <dbReference type="ARBA" id="ARBA00006700"/>
    </source>
</evidence>
<comment type="similarity">
    <text evidence="1 9">Belongs to the universal ribosomal protein uL23 family.</text>
</comment>
<evidence type="ECO:0000259" key="10">
    <source>
        <dbReference type="Pfam" id="PF03939"/>
    </source>
</evidence>
<keyword evidence="12" id="KW-1185">Reference proteome</keyword>
<dbReference type="HAMAP" id="MF_01369_A">
    <property type="entry name" value="Ribosomal_uL23_A"/>
    <property type="match status" value="1"/>
</dbReference>
<dbReference type="SUPFAM" id="SSF54189">
    <property type="entry name" value="Ribosomal proteins S24e, L23 and L15e"/>
    <property type="match status" value="1"/>
</dbReference>
<dbReference type="InterPro" id="IPR012678">
    <property type="entry name" value="Ribosomal_uL23/eL15/eS24_sf"/>
</dbReference>
<evidence type="ECO:0000313" key="11">
    <source>
        <dbReference type="EMBL" id="WBW74710.1"/>
    </source>
</evidence>
<dbReference type="NCBIfam" id="NF011118">
    <property type="entry name" value="PRK14548.1"/>
    <property type="match status" value="1"/>
</dbReference>
<dbReference type="InterPro" id="IPR005633">
    <property type="entry name" value="Ribosomal_uL23_N"/>
</dbReference>
<dbReference type="GeneID" id="80878507"/>
<dbReference type="GO" id="GO:0003735">
    <property type="term" value="F:structural constituent of ribosome"/>
    <property type="evidence" value="ECO:0007669"/>
    <property type="project" value="InterPro"/>
</dbReference>
<evidence type="ECO:0000256" key="3">
    <source>
        <dbReference type="ARBA" id="ARBA00022884"/>
    </source>
</evidence>
<accession>A0AAE9WF35</accession>
<comment type="subunit">
    <text evidence="8">Component of the large ribosomal subunit (LSU). Mature yeast ribosomes consist of a small (40S) and a large (60S) subunit. The 40S small subunit contains 1 molecule of ribosomal RNA (18S rRNA) and at least 33 different proteins. The large 60S subunit contains 3 rRNA molecules (25S, 5.8S and 5S rRNA) and at least 46 different proteins. uL23 is associated with the polypeptide exit tunnel.</text>
</comment>
<dbReference type="GO" id="GO:1990904">
    <property type="term" value="C:ribonucleoprotein complex"/>
    <property type="evidence" value="ECO:0007669"/>
    <property type="project" value="UniProtKB-KW"/>
</dbReference>
<dbReference type="GO" id="GO:0019843">
    <property type="term" value="F:rRNA binding"/>
    <property type="evidence" value="ECO:0007669"/>
    <property type="project" value="UniProtKB-KW"/>
</dbReference>
<gene>
    <name evidence="11" type="primary">rpl2501</name>
    <name evidence="11" type="ORF">SOMG_05043</name>
</gene>
<dbReference type="Pfam" id="PF03939">
    <property type="entry name" value="Ribosomal_L23eN"/>
    <property type="match status" value="1"/>
</dbReference>
<evidence type="ECO:0000256" key="8">
    <source>
        <dbReference type="ARBA" id="ARBA00062430"/>
    </source>
</evidence>
<evidence type="ECO:0000313" key="12">
    <source>
        <dbReference type="Proteomes" id="UP001212411"/>
    </source>
</evidence>
<organism evidence="11 12">
    <name type="scientific">Schizosaccharomyces osmophilus</name>
    <dbReference type="NCBI Taxonomy" id="2545709"/>
    <lineage>
        <taxon>Eukaryota</taxon>
        <taxon>Fungi</taxon>
        <taxon>Dikarya</taxon>
        <taxon>Ascomycota</taxon>
        <taxon>Taphrinomycotina</taxon>
        <taxon>Schizosaccharomycetes</taxon>
        <taxon>Schizosaccharomycetales</taxon>
        <taxon>Schizosaccharomycetaceae</taxon>
        <taxon>Schizosaccharomyces</taxon>
    </lineage>
</organism>
<evidence type="ECO:0000256" key="5">
    <source>
        <dbReference type="ARBA" id="ARBA00023274"/>
    </source>
</evidence>
<evidence type="ECO:0000256" key="4">
    <source>
        <dbReference type="ARBA" id="ARBA00022980"/>
    </source>
</evidence>
<evidence type="ECO:0000256" key="6">
    <source>
        <dbReference type="ARBA" id="ARBA00054105"/>
    </source>
</evidence>
<keyword evidence="5 9" id="KW-0687">Ribonucleoprotein</keyword>
<name>A0AAE9WF35_9SCHI</name>
<dbReference type="Gene3D" id="3.30.70.330">
    <property type="match status" value="1"/>
</dbReference>
<evidence type="ECO:0000256" key="7">
    <source>
        <dbReference type="ARBA" id="ARBA00057381"/>
    </source>
</evidence>
<evidence type="ECO:0000256" key="9">
    <source>
        <dbReference type="RuleBase" id="RU003934"/>
    </source>
</evidence>
<dbReference type="FunFam" id="3.30.70.330:FF:000035">
    <property type="entry name" value="60S ribosomal protein L23a"/>
    <property type="match status" value="1"/>
</dbReference>
<protein>
    <submittedName>
        <fullName evidence="11">60S ribosomal protein L25</fullName>
    </submittedName>
</protein>
<dbReference type="InterPro" id="IPR001014">
    <property type="entry name" value="Ribosomal_uL23_CS"/>
</dbReference>
<dbReference type="Pfam" id="PF00276">
    <property type="entry name" value="Ribosomal_L23"/>
    <property type="match status" value="1"/>
</dbReference>
<dbReference type="Proteomes" id="UP001212411">
    <property type="component" value="Chromosome 3"/>
</dbReference>
<dbReference type="InterPro" id="IPR012677">
    <property type="entry name" value="Nucleotide-bd_a/b_plait_sf"/>
</dbReference>
<dbReference type="GO" id="GO:0006412">
    <property type="term" value="P:translation"/>
    <property type="evidence" value="ECO:0007669"/>
    <property type="project" value="InterPro"/>
</dbReference>
<dbReference type="RefSeq" id="XP_056038953.1">
    <property type="nucleotide sequence ID" value="XM_056183818.1"/>
</dbReference>
<sequence>MSVAKAKGAQKTVQKGVHNKVAKKVRTSTTFRRPKTLQLPRKPKYARKSVAHAPRLDEFKIILNPLNSESAMKKIEDDNTLVFIVHMRSNKHTIKDAVRKLYDVEAVNINTLIRPNGTKKAFVKLSADADALDVANRIGFL</sequence>
<dbReference type="PROSITE" id="PS00050">
    <property type="entry name" value="RIBOSOMAL_L23"/>
    <property type="match status" value="1"/>
</dbReference>
<keyword evidence="3" id="KW-0694">RNA-binding</keyword>